<dbReference type="Proteomes" id="UP001208570">
    <property type="component" value="Unassembled WGS sequence"/>
</dbReference>
<organism evidence="2 3">
    <name type="scientific">Paralvinella palmiformis</name>
    <dbReference type="NCBI Taxonomy" id="53620"/>
    <lineage>
        <taxon>Eukaryota</taxon>
        <taxon>Metazoa</taxon>
        <taxon>Spiralia</taxon>
        <taxon>Lophotrochozoa</taxon>
        <taxon>Annelida</taxon>
        <taxon>Polychaeta</taxon>
        <taxon>Sedentaria</taxon>
        <taxon>Canalipalpata</taxon>
        <taxon>Terebellida</taxon>
        <taxon>Terebelliformia</taxon>
        <taxon>Alvinellidae</taxon>
        <taxon>Paralvinella</taxon>
    </lineage>
</organism>
<name>A0AAD9J5L2_9ANNE</name>
<dbReference type="EMBL" id="JAODUP010000582">
    <property type="protein sequence ID" value="KAK2146838.1"/>
    <property type="molecule type" value="Genomic_DNA"/>
</dbReference>
<feature type="compositionally biased region" description="Low complexity" evidence="1">
    <location>
        <begin position="85"/>
        <end position="99"/>
    </location>
</feature>
<proteinExistence type="predicted"/>
<evidence type="ECO:0000313" key="3">
    <source>
        <dbReference type="Proteomes" id="UP001208570"/>
    </source>
</evidence>
<evidence type="ECO:0000313" key="2">
    <source>
        <dbReference type="EMBL" id="KAK2146838.1"/>
    </source>
</evidence>
<feature type="compositionally biased region" description="Basic and acidic residues" evidence="1">
    <location>
        <begin position="65"/>
        <end position="82"/>
    </location>
</feature>
<evidence type="ECO:0000256" key="1">
    <source>
        <dbReference type="SAM" id="MobiDB-lite"/>
    </source>
</evidence>
<accession>A0AAD9J5L2</accession>
<comment type="caution">
    <text evidence="2">The sequence shown here is derived from an EMBL/GenBank/DDBJ whole genome shotgun (WGS) entry which is preliminary data.</text>
</comment>
<feature type="region of interest" description="Disordered" evidence="1">
    <location>
        <begin position="50"/>
        <end position="99"/>
    </location>
</feature>
<reference evidence="2" key="1">
    <citation type="journal article" date="2023" name="Mol. Biol. Evol.">
        <title>Third-Generation Sequencing Reveals the Adaptive Role of the Epigenome in Three Deep-Sea Polychaetes.</title>
        <authorList>
            <person name="Perez M."/>
            <person name="Aroh O."/>
            <person name="Sun Y."/>
            <person name="Lan Y."/>
            <person name="Juniper S.K."/>
            <person name="Young C.R."/>
            <person name="Angers B."/>
            <person name="Qian P.Y."/>
        </authorList>
    </citation>
    <scope>NUCLEOTIDE SEQUENCE</scope>
    <source>
        <strain evidence="2">P08H-3</strain>
    </source>
</reference>
<gene>
    <name evidence="2" type="ORF">LSH36_582g02010</name>
</gene>
<keyword evidence="3" id="KW-1185">Reference proteome</keyword>
<protein>
    <submittedName>
        <fullName evidence="2">Uncharacterized protein</fullName>
    </submittedName>
</protein>
<sequence length="99" mass="11138">QSDDVAPRRRRAATLVMSYKEPKIGKKLRQGDQHTSTIYKGVDGPELFHLNGVRKKNKKNSIVSKVKEKRSDSKKSVDDQRKRSALSTISNTYSSSDSS</sequence>
<feature type="non-terminal residue" evidence="2">
    <location>
        <position position="99"/>
    </location>
</feature>
<dbReference type="AlphaFoldDB" id="A0AAD9J5L2"/>